<accession>A0A409WKU3</accession>
<dbReference type="Proteomes" id="UP000284706">
    <property type="component" value="Unassembled WGS sequence"/>
</dbReference>
<feature type="compositionally biased region" description="Basic and acidic residues" evidence="1">
    <location>
        <begin position="44"/>
        <end position="58"/>
    </location>
</feature>
<gene>
    <name evidence="2" type="ORF">CVT26_004051</name>
</gene>
<name>A0A409WKU3_9AGAR</name>
<evidence type="ECO:0000313" key="2">
    <source>
        <dbReference type="EMBL" id="PPQ79091.1"/>
    </source>
</evidence>
<organism evidence="2 3">
    <name type="scientific">Gymnopilus dilepis</name>
    <dbReference type="NCBI Taxonomy" id="231916"/>
    <lineage>
        <taxon>Eukaryota</taxon>
        <taxon>Fungi</taxon>
        <taxon>Dikarya</taxon>
        <taxon>Basidiomycota</taxon>
        <taxon>Agaricomycotina</taxon>
        <taxon>Agaricomycetes</taxon>
        <taxon>Agaricomycetidae</taxon>
        <taxon>Agaricales</taxon>
        <taxon>Agaricineae</taxon>
        <taxon>Hymenogastraceae</taxon>
        <taxon>Gymnopilus</taxon>
    </lineage>
</organism>
<feature type="compositionally biased region" description="Polar residues" evidence="1">
    <location>
        <begin position="183"/>
        <end position="194"/>
    </location>
</feature>
<dbReference type="AlphaFoldDB" id="A0A409WKU3"/>
<feature type="region of interest" description="Disordered" evidence="1">
    <location>
        <begin position="173"/>
        <end position="194"/>
    </location>
</feature>
<comment type="caution">
    <text evidence="2">The sequence shown here is derived from an EMBL/GenBank/DDBJ whole genome shotgun (WGS) entry which is preliminary data.</text>
</comment>
<dbReference type="EMBL" id="NHYE01005022">
    <property type="protein sequence ID" value="PPQ79091.1"/>
    <property type="molecule type" value="Genomic_DNA"/>
</dbReference>
<feature type="region of interest" description="Disordered" evidence="1">
    <location>
        <begin position="1"/>
        <end position="133"/>
    </location>
</feature>
<evidence type="ECO:0000256" key="1">
    <source>
        <dbReference type="SAM" id="MobiDB-lite"/>
    </source>
</evidence>
<dbReference type="InParanoid" id="A0A409WKU3"/>
<evidence type="ECO:0000313" key="3">
    <source>
        <dbReference type="Proteomes" id="UP000284706"/>
    </source>
</evidence>
<feature type="compositionally biased region" description="Basic and acidic residues" evidence="1">
    <location>
        <begin position="1"/>
        <end position="16"/>
    </location>
</feature>
<reference evidence="2 3" key="1">
    <citation type="journal article" date="2018" name="Evol. Lett.">
        <title>Horizontal gene cluster transfer increased hallucinogenic mushroom diversity.</title>
        <authorList>
            <person name="Reynolds H.T."/>
            <person name="Vijayakumar V."/>
            <person name="Gluck-Thaler E."/>
            <person name="Korotkin H.B."/>
            <person name="Matheny P.B."/>
            <person name="Slot J.C."/>
        </authorList>
    </citation>
    <scope>NUCLEOTIDE SEQUENCE [LARGE SCALE GENOMIC DNA]</scope>
    <source>
        <strain evidence="2 3">SRW20</strain>
    </source>
</reference>
<protein>
    <submittedName>
        <fullName evidence="2">Uncharacterized protein</fullName>
    </submittedName>
</protein>
<proteinExistence type="predicted"/>
<keyword evidence="3" id="KW-1185">Reference proteome</keyword>
<sequence length="194" mass="21759">MKQEEGQPERHLRAELRPSPMGISKSERGQRSQLFGPAATTRDAGTEAKVKKASDGRTDTGVFGRSTAGVGNRSKREDKANSKVSGPIRRRTVSDGHSESTSQSTRRKGQRSVRLFSEETSDGSQDGDRARLALDGRDFDFPELEFEEPFKPWSSQRDYTRCLEWLRNVPSFAESERRKCTAESGSPDSPSRYR</sequence>